<feature type="chain" id="PRO_5008065912" evidence="2">
    <location>
        <begin position="30"/>
        <end position="93"/>
    </location>
</feature>
<dbReference type="Proteomes" id="UP000076998">
    <property type="component" value="Unassembled WGS sequence"/>
</dbReference>
<organism evidence="3 4">
    <name type="scientific">Microbacterium oleivorans</name>
    <dbReference type="NCBI Taxonomy" id="273677"/>
    <lineage>
        <taxon>Bacteria</taxon>
        <taxon>Bacillati</taxon>
        <taxon>Actinomycetota</taxon>
        <taxon>Actinomycetes</taxon>
        <taxon>Micrococcales</taxon>
        <taxon>Microbacteriaceae</taxon>
        <taxon>Microbacterium</taxon>
    </lineage>
</organism>
<evidence type="ECO:0000313" key="4">
    <source>
        <dbReference type="Proteomes" id="UP000076998"/>
    </source>
</evidence>
<comment type="caution">
    <text evidence="3">The sequence shown here is derived from an EMBL/GenBank/DDBJ whole genome shotgun (WGS) entry which is preliminary data.</text>
</comment>
<feature type="transmembrane region" description="Helical" evidence="1">
    <location>
        <begin position="63"/>
        <end position="84"/>
    </location>
</feature>
<keyword evidence="2" id="KW-0732">Signal</keyword>
<proteinExistence type="predicted"/>
<accession>A0A177K7T9</accession>
<dbReference type="RefSeq" id="WP_064003422.1">
    <property type="nucleotide sequence ID" value="NZ_LSTV01000004.1"/>
</dbReference>
<feature type="signal peptide" evidence="2">
    <location>
        <begin position="1"/>
        <end position="29"/>
    </location>
</feature>
<gene>
    <name evidence="3" type="ORF">AYL44_11470</name>
</gene>
<keyword evidence="1" id="KW-1133">Transmembrane helix</keyword>
<evidence type="ECO:0000313" key="3">
    <source>
        <dbReference type="EMBL" id="OAH49469.1"/>
    </source>
</evidence>
<keyword evidence="1" id="KW-0812">Transmembrane</keyword>
<evidence type="ECO:0000256" key="2">
    <source>
        <dbReference type="SAM" id="SignalP"/>
    </source>
</evidence>
<keyword evidence="1" id="KW-0472">Membrane</keyword>
<name>A0A177K7T9_9MICO</name>
<protein>
    <submittedName>
        <fullName evidence="3">Uncharacterized protein</fullName>
    </submittedName>
</protein>
<sequence>MRIVAHLIALLCAVVAIALSFLVAVPVSAAVESDAGGTPRAQGLGALLVVLGLRDGEIVDSGAAWIARGMLLAIVVVLVVAVLVERSAGARKR</sequence>
<evidence type="ECO:0000256" key="1">
    <source>
        <dbReference type="SAM" id="Phobius"/>
    </source>
</evidence>
<dbReference type="AlphaFoldDB" id="A0A177K7T9"/>
<dbReference type="EMBL" id="LSTV01000004">
    <property type="protein sequence ID" value="OAH49469.1"/>
    <property type="molecule type" value="Genomic_DNA"/>
</dbReference>
<reference evidence="3 4" key="1">
    <citation type="submission" date="2016-02" db="EMBL/GenBank/DDBJ databases">
        <authorList>
            <person name="Wen L."/>
            <person name="He K."/>
            <person name="Yang H."/>
        </authorList>
    </citation>
    <scope>NUCLEOTIDE SEQUENCE [LARGE SCALE GENOMIC DNA]</scope>
    <source>
        <strain evidence="3 4">CD11_3</strain>
    </source>
</reference>